<feature type="transmembrane region" description="Helical" evidence="10">
    <location>
        <begin position="123"/>
        <end position="146"/>
    </location>
</feature>
<evidence type="ECO:0000256" key="10">
    <source>
        <dbReference type="SAM" id="Phobius"/>
    </source>
</evidence>
<evidence type="ECO:0000256" key="4">
    <source>
        <dbReference type="ARBA" id="ARBA00022597"/>
    </source>
</evidence>
<dbReference type="GO" id="GO:0016020">
    <property type="term" value="C:membrane"/>
    <property type="evidence" value="ECO:0007669"/>
    <property type="project" value="UniProtKB-SubCell"/>
</dbReference>
<dbReference type="InterPro" id="IPR005828">
    <property type="entry name" value="MFS_sugar_transport-like"/>
</dbReference>
<dbReference type="AlphaFoldDB" id="A0AAN9F1Q9"/>
<dbReference type="PROSITE" id="PS00216">
    <property type="entry name" value="SUGAR_TRANSPORT_1"/>
    <property type="match status" value="2"/>
</dbReference>
<comment type="subcellular location">
    <subcellularLocation>
        <location evidence="1">Membrane</location>
        <topology evidence="1">Multi-pass membrane protein</topology>
    </subcellularLocation>
</comment>
<feature type="transmembrane region" description="Helical" evidence="10">
    <location>
        <begin position="399"/>
        <end position="425"/>
    </location>
</feature>
<name>A0AAN9F1Q9_CLITE</name>
<feature type="transmembrane region" description="Helical" evidence="10">
    <location>
        <begin position="183"/>
        <end position="203"/>
    </location>
</feature>
<feature type="transmembrane region" description="Helical" evidence="10">
    <location>
        <begin position="54"/>
        <end position="82"/>
    </location>
</feature>
<dbReference type="FunFam" id="1.20.1250.20:FF:000025">
    <property type="entry name" value="probable polyol transporter 4"/>
    <property type="match status" value="1"/>
</dbReference>
<feature type="transmembrane region" description="Helical" evidence="10">
    <location>
        <begin position="153"/>
        <end position="171"/>
    </location>
</feature>
<keyword evidence="13" id="KW-1185">Reference proteome</keyword>
<feature type="transmembrane region" description="Helical" evidence="10">
    <location>
        <begin position="369"/>
        <end position="393"/>
    </location>
</feature>
<protein>
    <recommendedName>
        <fullName evidence="11">Major facilitator superfamily (MFS) profile domain-containing protein</fullName>
    </recommendedName>
</protein>
<feature type="transmembrane region" description="Helical" evidence="10">
    <location>
        <begin position="215"/>
        <end position="234"/>
    </location>
</feature>
<dbReference type="GO" id="GO:0015293">
    <property type="term" value="F:symporter activity"/>
    <property type="evidence" value="ECO:0007669"/>
    <property type="project" value="UniProtKB-KW"/>
</dbReference>
<dbReference type="InterPro" id="IPR020846">
    <property type="entry name" value="MFS_dom"/>
</dbReference>
<dbReference type="EMBL" id="JAYKXN010000008">
    <property type="protein sequence ID" value="KAK7263643.1"/>
    <property type="molecule type" value="Genomic_DNA"/>
</dbReference>
<evidence type="ECO:0000256" key="3">
    <source>
        <dbReference type="ARBA" id="ARBA00022448"/>
    </source>
</evidence>
<evidence type="ECO:0000313" key="12">
    <source>
        <dbReference type="EMBL" id="KAK7263643.1"/>
    </source>
</evidence>
<keyword evidence="4" id="KW-0762">Sugar transport</keyword>
<comment type="similarity">
    <text evidence="2 9">Belongs to the major facilitator superfamily. Sugar transporter (TC 2.A.1.1) family.</text>
</comment>
<keyword evidence="7 10" id="KW-1133">Transmembrane helix</keyword>
<gene>
    <name evidence="12" type="ORF">RJT34_31237</name>
</gene>
<dbReference type="Gene3D" id="1.20.1250.20">
    <property type="entry name" value="MFS general substrate transporter like domains"/>
    <property type="match status" value="1"/>
</dbReference>
<dbReference type="SUPFAM" id="SSF103473">
    <property type="entry name" value="MFS general substrate transporter"/>
    <property type="match status" value="1"/>
</dbReference>
<feature type="domain" description="Major facilitator superfamily (MFS) profile" evidence="11">
    <location>
        <begin position="58"/>
        <end position="491"/>
    </location>
</feature>
<feature type="transmembrane region" description="Helical" evidence="10">
    <location>
        <begin position="94"/>
        <end position="111"/>
    </location>
</feature>
<evidence type="ECO:0000256" key="8">
    <source>
        <dbReference type="ARBA" id="ARBA00023136"/>
    </source>
</evidence>
<evidence type="ECO:0000256" key="9">
    <source>
        <dbReference type="RuleBase" id="RU003346"/>
    </source>
</evidence>
<comment type="caution">
    <text evidence="12">The sequence shown here is derived from an EMBL/GenBank/DDBJ whole genome shotgun (WGS) entry which is preliminary data.</text>
</comment>
<evidence type="ECO:0000313" key="13">
    <source>
        <dbReference type="Proteomes" id="UP001359559"/>
    </source>
</evidence>
<feature type="transmembrane region" description="Helical" evidence="10">
    <location>
        <begin position="340"/>
        <end position="362"/>
    </location>
</feature>
<dbReference type="Proteomes" id="UP001359559">
    <property type="component" value="Unassembled WGS sequence"/>
</dbReference>
<dbReference type="PROSITE" id="PS50850">
    <property type="entry name" value="MFS"/>
    <property type="match status" value="1"/>
</dbReference>
<organism evidence="12 13">
    <name type="scientific">Clitoria ternatea</name>
    <name type="common">Butterfly pea</name>
    <dbReference type="NCBI Taxonomy" id="43366"/>
    <lineage>
        <taxon>Eukaryota</taxon>
        <taxon>Viridiplantae</taxon>
        <taxon>Streptophyta</taxon>
        <taxon>Embryophyta</taxon>
        <taxon>Tracheophyta</taxon>
        <taxon>Spermatophyta</taxon>
        <taxon>Magnoliopsida</taxon>
        <taxon>eudicotyledons</taxon>
        <taxon>Gunneridae</taxon>
        <taxon>Pentapetalae</taxon>
        <taxon>rosids</taxon>
        <taxon>fabids</taxon>
        <taxon>Fabales</taxon>
        <taxon>Fabaceae</taxon>
        <taxon>Papilionoideae</taxon>
        <taxon>50 kb inversion clade</taxon>
        <taxon>NPAAA clade</taxon>
        <taxon>indigoferoid/millettioid clade</taxon>
        <taxon>Phaseoleae</taxon>
        <taxon>Clitoria</taxon>
    </lineage>
</organism>
<dbReference type="PROSITE" id="PS00217">
    <property type="entry name" value="SUGAR_TRANSPORT_2"/>
    <property type="match status" value="1"/>
</dbReference>
<dbReference type="InterPro" id="IPR050814">
    <property type="entry name" value="Myo-inositol_Transporter"/>
</dbReference>
<sequence>MGFQEKGNGEMGLSGIPLGAKNKYKRMDSELVDDINDALSLQQQEDRRNSTRKYVIACAIFASLNNVLLGYDVGVMSGAVIFIKEDLKISEVQVEFLIGILSIVSLLGSLGGGRTSDIIGRKWTMALAAVVFQMGGLTMTLAPSYVVLMIGRFLAGIGIGFGVMISPIYIAEISPNLHRGSLTTFPEIFINVGIMLGYVSNFAFSSLSTHINWRIMLAVGILPSLFIGFALFIIPESPRWLVMQNRVDEARSVLLKTNEDEKEVEERLAEIQQAAGFSNSEKYEEKPVWRELLFPSPALRRMLITGLGIQCFQQISGIDATVYYSPEIFQAAGVKDNSKLLAATVAVGITKTVFILVAIILIDKLGRKPLLLVSTIGMTVCLFCTGATLSLFGQGSFSIALAILFVCGNVAFFSIGLGPVCWVLTSEIFPLRVRAQASALGAVGNRVCSGIVAMSFLSVAKAFSFGGTFFLFSAISALAIVFVFTLVPETKGKSLEQIEMMFQNEYESQGKEMELGDVEQLVQNKTGLTN</sequence>
<evidence type="ECO:0000256" key="6">
    <source>
        <dbReference type="ARBA" id="ARBA00022847"/>
    </source>
</evidence>
<keyword evidence="6" id="KW-0769">Symport</keyword>
<dbReference type="PRINTS" id="PR00171">
    <property type="entry name" value="SUGRTRNSPORT"/>
</dbReference>
<dbReference type="NCBIfam" id="TIGR00879">
    <property type="entry name" value="SP"/>
    <property type="match status" value="1"/>
</dbReference>
<dbReference type="InterPro" id="IPR003663">
    <property type="entry name" value="Sugar/inositol_transpt"/>
</dbReference>
<evidence type="ECO:0000256" key="7">
    <source>
        <dbReference type="ARBA" id="ARBA00022989"/>
    </source>
</evidence>
<evidence type="ECO:0000256" key="1">
    <source>
        <dbReference type="ARBA" id="ARBA00004141"/>
    </source>
</evidence>
<dbReference type="InterPro" id="IPR005829">
    <property type="entry name" value="Sugar_transporter_CS"/>
</dbReference>
<keyword evidence="5 10" id="KW-0812">Transmembrane</keyword>
<dbReference type="Pfam" id="PF00083">
    <property type="entry name" value="Sugar_tr"/>
    <property type="match status" value="1"/>
</dbReference>
<dbReference type="InterPro" id="IPR036259">
    <property type="entry name" value="MFS_trans_sf"/>
</dbReference>
<accession>A0AAN9F1Q9</accession>
<evidence type="ECO:0000256" key="2">
    <source>
        <dbReference type="ARBA" id="ARBA00010992"/>
    </source>
</evidence>
<feature type="transmembrane region" description="Helical" evidence="10">
    <location>
        <begin position="463"/>
        <end position="487"/>
    </location>
</feature>
<evidence type="ECO:0000256" key="5">
    <source>
        <dbReference type="ARBA" id="ARBA00022692"/>
    </source>
</evidence>
<proteinExistence type="inferred from homology"/>
<dbReference type="PANTHER" id="PTHR48020">
    <property type="entry name" value="PROTON MYO-INOSITOL COTRANSPORTER"/>
    <property type="match status" value="1"/>
</dbReference>
<dbReference type="PANTHER" id="PTHR48020:SF49">
    <property type="entry name" value="SUGAR TRANSPORTER"/>
    <property type="match status" value="1"/>
</dbReference>
<evidence type="ECO:0000259" key="11">
    <source>
        <dbReference type="PROSITE" id="PS50850"/>
    </source>
</evidence>
<keyword evidence="3 9" id="KW-0813">Transport</keyword>
<reference evidence="12 13" key="1">
    <citation type="submission" date="2024-01" db="EMBL/GenBank/DDBJ databases">
        <title>The genomes of 5 underutilized Papilionoideae crops provide insights into root nodulation and disease resistance.</title>
        <authorList>
            <person name="Yuan L."/>
        </authorList>
    </citation>
    <scope>NUCLEOTIDE SEQUENCE [LARGE SCALE GENOMIC DNA]</scope>
    <source>
        <strain evidence="12">LY-2023</strain>
        <tissue evidence="12">Leaf</tissue>
    </source>
</reference>
<keyword evidence="8 10" id="KW-0472">Membrane</keyword>